<protein>
    <recommendedName>
        <fullName evidence="5">LarA-like N-terminal domain-containing protein</fullName>
    </recommendedName>
</protein>
<accession>A0A7Z7LFC7</accession>
<dbReference type="InterPro" id="IPR048068">
    <property type="entry name" value="LarA-like"/>
</dbReference>
<dbReference type="InterPro" id="IPR018657">
    <property type="entry name" value="LarA-like_N"/>
</dbReference>
<proteinExistence type="predicted"/>
<keyword evidence="4" id="KW-1185">Reference proteome</keyword>
<dbReference type="Pfam" id="PF09861">
    <property type="entry name" value="Lar_N"/>
    <property type="match status" value="1"/>
</dbReference>
<feature type="domain" description="LarA-like N-terminal" evidence="1">
    <location>
        <begin position="28"/>
        <end position="201"/>
    </location>
</feature>
<dbReference type="AlphaFoldDB" id="A0A7Z7LFC7"/>
<dbReference type="InterPro" id="IPR048520">
    <property type="entry name" value="LarA_C"/>
</dbReference>
<dbReference type="KEGG" id="minf:MESINF_1531"/>
<evidence type="ECO:0000259" key="1">
    <source>
        <dbReference type="Pfam" id="PF09861"/>
    </source>
</evidence>
<dbReference type="RefSeq" id="WP_169699185.1">
    <property type="nucleotide sequence ID" value="NZ_LS974202.1"/>
</dbReference>
<sequence>MFVELDYTTGKKLGLEITAGSLLAPLKITTENVAHRDLETSLSMADNVDLYTLAREAGSIVFIVEDHTRHSPVLETLEYLKFEFGRRAISWDKVKLLVATGTHRKMTEIELIEKFASFLASTEIIQHDAADGSEMKDFGNYMNVPLRINRNVESDLLVAIGSIVPHRFSGWSGGAKMVVPGVASYETVFQSHRMAILNSSADVGVVENEFRDLIDETGSRVGLDFIINYYYGKDGTVKGCVSGDHITAHRRGVELAKGELLRVFDHRSDITVISSYPSTTDFWQGGKALYTADLITKDGGDIIMVSPLNEGFGDHPAFAKLLRLKSAEILEELDGLTAQDPLAYVAAYAVKNIMERKRVHIVSDTAYRSMFDEIGLSVHDDLQKTIDSIKAKDREIVVLENSYILPQVETTMEVKL</sequence>
<dbReference type="Gene3D" id="3.90.226.30">
    <property type="match status" value="1"/>
</dbReference>
<dbReference type="PANTHER" id="PTHR33171">
    <property type="entry name" value="LAR_N DOMAIN-CONTAINING PROTEIN"/>
    <property type="match status" value="1"/>
</dbReference>
<gene>
    <name evidence="3" type="ORF">MESINF_1531</name>
</gene>
<evidence type="ECO:0000313" key="3">
    <source>
        <dbReference type="EMBL" id="SSC12975.1"/>
    </source>
</evidence>
<dbReference type="GO" id="GO:0050043">
    <property type="term" value="F:lactate racemase activity"/>
    <property type="evidence" value="ECO:0007669"/>
    <property type="project" value="InterPro"/>
</dbReference>
<evidence type="ECO:0000313" key="4">
    <source>
        <dbReference type="Proteomes" id="UP000250796"/>
    </source>
</evidence>
<dbReference type="Pfam" id="PF21113">
    <property type="entry name" value="LarA_C"/>
    <property type="match status" value="1"/>
</dbReference>
<evidence type="ECO:0000259" key="2">
    <source>
        <dbReference type="Pfam" id="PF21113"/>
    </source>
</evidence>
<dbReference type="Gene3D" id="3.40.50.11440">
    <property type="match status" value="1"/>
</dbReference>
<name>A0A7Z7LFC7_9BACT</name>
<dbReference type="EMBL" id="LS974202">
    <property type="protein sequence ID" value="SSC12975.1"/>
    <property type="molecule type" value="Genomic_DNA"/>
</dbReference>
<dbReference type="PANTHER" id="PTHR33171:SF17">
    <property type="entry name" value="LARA-LIKE N-TERMINAL DOMAIN-CONTAINING PROTEIN"/>
    <property type="match status" value="1"/>
</dbReference>
<dbReference type="Proteomes" id="UP000250796">
    <property type="component" value="Chromosome MESINF"/>
</dbReference>
<reference evidence="3 4" key="1">
    <citation type="submission" date="2017-01" db="EMBL/GenBank/DDBJ databases">
        <authorList>
            <person name="Erauso G."/>
        </authorList>
    </citation>
    <scope>NUCLEOTIDE SEQUENCE [LARGE SCALE GENOMIC DNA]</scope>
    <source>
        <strain evidence="3">MESINF1</strain>
    </source>
</reference>
<feature type="domain" description="Lactate racemase C-terminal" evidence="2">
    <location>
        <begin position="267"/>
        <end position="401"/>
    </location>
</feature>
<evidence type="ECO:0008006" key="5">
    <source>
        <dbReference type="Google" id="ProtNLM"/>
    </source>
</evidence>
<dbReference type="InterPro" id="IPR043166">
    <property type="entry name" value="LarA-like_C"/>
</dbReference>
<organism evidence="3 4">
    <name type="scientific">Mesotoga infera</name>
    <dbReference type="NCBI Taxonomy" id="1236046"/>
    <lineage>
        <taxon>Bacteria</taxon>
        <taxon>Thermotogati</taxon>
        <taxon>Thermotogota</taxon>
        <taxon>Thermotogae</taxon>
        <taxon>Kosmotogales</taxon>
        <taxon>Kosmotogaceae</taxon>
        <taxon>Mesotoga</taxon>
    </lineage>
</organism>